<protein>
    <submittedName>
        <fullName evidence="1">Uncharacterized protein</fullName>
    </submittedName>
</protein>
<accession>A0A382RUP5</accession>
<feature type="non-terminal residue" evidence="1">
    <location>
        <position position="75"/>
    </location>
</feature>
<dbReference type="Gene3D" id="3.40.91.30">
    <property type="match status" value="1"/>
</dbReference>
<name>A0A382RUP5_9ZZZZ</name>
<sequence>MKNVAIKGKYKVKDKTKFLGTKSPIYRSMWERRFMLYCDRCESIKKWNSESIHIPYTSPKDNKVHNYYPDFYVEY</sequence>
<dbReference type="EMBL" id="UINC01124100">
    <property type="protein sequence ID" value="SVD01012.1"/>
    <property type="molecule type" value="Genomic_DNA"/>
</dbReference>
<gene>
    <name evidence="1" type="ORF">METZ01_LOCUS353866</name>
</gene>
<organism evidence="1">
    <name type="scientific">marine metagenome</name>
    <dbReference type="NCBI Taxonomy" id="408172"/>
    <lineage>
        <taxon>unclassified sequences</taxon>
        <taxon>metagenomes</taxon>
        <taxon>ecological metagenomes</taxon>
    </lineage>
</organism>
<evidence type="ECO:0000313" key="1">
    <source>
        <dbReference type="EMBL" id="SVD01012.1"/>
    </source>
</evidence>
<proteinExistence type="predicted"/>
<reference evidence="1" key="1">
    <citation type="submission" date="2018-05" db="EMBL/GenBank/DDBJ databases">
        <authorList>
            <person name="Lanie J.A."/>
            <person name="Ng W.-L."/>
            <person name="Kazmierczak K.M."/>
            <person name="Andrzejewski T.M."/>
            <person name="Davidsen T.M."/>
            <person name="Wayne K.J."/>
            <person name="Tettelin H."/>
            <person name="Glass J.I."/>
            <person name="Rusch D."/>
            <person name="Podicherti R."/>
            <person name="Tsui H.-C.T."/>
            <person name="Winkler M.E."/>
        </authorList>
    </citation>
    <scope>NUCLEOTIDE SEQUENCE</scope>
</reference>
<dbReference type="AlphaFoldDB" id="A0A382RUP5"/>